<dbReference type="PROSITE" id="PS50011">
    <property type="entry name" value="PROTEIN_KINASE_DOM"/>
    <property type="match status" value="1"/>
</dbReference>
<evidence type="ECO:0000259" key="6">
    <source>
        <dbReference type="PROSITE" id="PS50011"/>
    </source>
</evidence>
<dbReference type="InterPro" id="IPR008271">
    <property type="entry name" value="Ser/Thr_kinase_AS"/>
</dbReference>
<comment type="caution">
    <text evidence="7">The sequence shown here is derived from an EMBL/GenBank/DDBJ whole genome shotgun (WGS) entry which is preliminary data.</text>
</comment>
<evidence type="ECO:0000256" key="1">
    <source>
        <dbReference type="ARBA" id="ARBA00022527"/>
    </source>
</evidence>
<dbReference type="GO" id="GO:0005634">
    <property type="term" value="C:nucleus"/>
    <property type="evidence" value="ECO:0007669"/>
    <property type="project" value="TreeGrafter"/>
</dbReference>
<dbReference type="PROSITE" id="PS00108">
    <property type="entry name" value="PROTEIN_KINASE_ST"/>
    <property type="match status" value="1"/>
</dbReference>
<feature type="non-terminal residue" evidence="7">
    <location>
        <position position="170"/>
    </location>
</feature>
<name>A0A1Y1YUE4_9PLEO</name>
<organism evidence="7 8">
    <name type="scientific">Clohesyomyces aquaticus</name>
    <dbReference type="NCBI Taxonomy" id="1231657"/>
    <lineage>
        <taxon>Eukaryota</taxon>
        <taxon>Fungi</taxon>
        <taxon>Dikarya</taxon>
        <taxon>Ascomycota</taxon>
        <taxon>Pezizomycotina</taxon>
        <taxon>Dothideomycetes</taxon>
        <taxon>Pleosporomycetidae</taxon>
        <taxon>Pleosporales</taxon>
        <taxon>Lindgomycetaceae</taxon>
        <taxon>Clohesyomyces</taxon>
    </lineage>
</organism>
<feature type="domain" description="Protein kinase" evidence="6">
    <location>
        <begin position="1"/>
        <end position="170"/>
    </location>
</feature>
<dbReference type="GO" id="GO:0004674">
    <property type="term" value="F:protein serine/threonine kinase activity"/>
    <property type="evidence" value="ECO:0007669"/>
    <property type="project" value="UniProtKB-KW"/>
</dbReference>
<protein>
    <submittedName>
        <fullName evidence="7">Kinase-like domain-containing protein</fullName>
    </submittedName>
</protein>
<sequence length="170" mass="19502">TISQDIFREYWIGHSLSHPNLVSSHSLSCDGDDKAWVMQMEYVPFPLLDLLDHDIWLERRWSLEATTCFFRQLVEAVAYMHSNGLAHRDLKVENIMVTDDGVVKLIDFGSATPSRDISVSDTICPANNWVGTPITMAPEAHYERFYDMEAADVWSLGIIFVRLYLGIHPW</sequence>
<evidence type="ECO:0000256" key="3">
    <source>
        <dbReference type="ARBA" id="ARBA00022741"/>
    </source>
</evidence>
<evidence type="ECO:0000256" key="4">
    <source>
        <dbReference type="ARBA" id="ARBA00022777"/>
    </source>
</evidence>
<dbReference type="SMART" id="SM00220">
    <property type="entry name" value="S_TKc"/>
    <property type="match status" value="1"/>
</dbReference>
<dbReference type="GO" id="GO:0005524">
    <property type="term" value="F:ATP binding"/>
    <property type="evidence" value="ECO:0007669"/>
    <property type="project" value="UniProtKB-KW"/>
</dbReference>
<dbReference type="EMBL" id="MCFA01000168">
    <property type="protein sequence ID" value="ORY01586.1"/>
    <property type="molecule type" value="Genomic_DNA"/>
</dbReference>
<proteinExistence type="predicted"/>
<dbReference type="PANTHER" id="PTHR24345:SF0">
    <property type="entry name" value="CELL CYCLE SERINE_THREONINE-PROTEIN KINASE CDC5_MSD2"/>
    <property type="match status" value="1"/>
</dbReference>
<dbReference type="OrthoDB" id="4062651at2759"/>
<evidence type="ECO:0000256" key="2">
    <source>
        <dbReference type="ARBA" id="ARBA00022679"/>
    </source>
</evidence>
<evidence type="ECO:0000313" key="7">
    <source>
        <dbReference type="EMBL" id="ORY01586.1"/>
    </source>
</evidence>
<keyword evidence="1" id="KW-0723">Serine/threonine-protein kinase</keyword>
<gene>
    <name evidence="7" type="ORF">BCR34DRAFT_468049</name>
</gene>
<dbReference type="SUPFAM" id="SSF56112">
    <property type="entry name" value="Protein kinase-like (PK-like)"/>
    <property type="match status" value="1"/>
</dbReference>
<dbReference type="AlphaFoldDB" id="A0A1Y1YUE4"/>
<dbReference type="Gene3D" id="1.10.510.10">
    <property type="entry name" value="Transferase(Phosphotransferase) domain 1"/>
    <property type="match status" value="1"/>
</dbReference>
<accession>A0A1Y1YUE4</accession>
<evidence type="ECO:0000256" key="5">
    <source>
        <dbReference type="ARBA" id="ARBA00022840"/>
    </source>
</evidence>
<dbReference type="Proteomes" id="UP000193144">
    <property type="component" value="Unassembled WGS sequence"/>
</dbReference>
<dbReference type="InterPro" id="IPR011009">
    <property type="entry name" value="Kinase-like_dom_sf"/>
</dbReference>
<keyword evidence="8" id="KW-1185">Reference proteome</keyword>
<dbReference type="InterPro" id="IPR000719">
    <property type="entry name" value="Prot_kinase_dom"/>
</dbReference>
<feature type="non-terminal residue" evidence="7">
    <location>
        <position position="1"/>
    </location>
</feature>
<dbReference type="PANTHER" id="PTHR24345">
    <property type="entry name" value="SERINE/THREONINE-PROTEIN KINASE PLK"/>
    <property type="match status" value="1"/>
</dbReference>
<keyword evidence="2" id="KW-0808">Transferase</keyword>
<dbReference type="STRING" id="1231657.A0A1Y1YUE4"/>
<reference evidence="7 8" key="1">
    <citation type="submission" date="2016-07" db="EMBL/GenBank/DDBJ databases">
        <title>Pervasive Adenine N6-methylation of Active Genes in Fungi.</title>
        <authorList>
            <consortium name="DOE Joint Genome Institute"/>
            <person name="Mondo S.J."/>
            <person name="Dannebaum R.O."/>
            <person name="Kuo R.C."/>
            <person name="Labutti K."/>
            <person name="Haridas S."/>
            <person name="Kuo A."/>
            <person name="Salamov A."/>
            <person name="Ahrendt S.R."/>
            <person name="Lipzen A."/>
            <person name="Sullivan W."/>
            <person name="Andreopoulos W.B."/>
            <person name="Clum A."/>
            <person name="Lindquist E."/>
            <person name="Daum C."/>
            <person name="Ramamoorthy G.K."/>
            <person name="Gryganskyi A."/>
            <person name="Culley D."/>
            <person name="Magnuson J.K."/>
            <person name="James T.Y."/>
            <person name="O'Malley M.A."/>
            <person name="Stajich J.E."/>
            <person name="Spatafora J.W."/>
            <person name="Visel A."/>
            <person name="Grigoriev I.V."/>
        </authorList>
    </citation>
    <scope>NUCLEOTIDE SEQUENCE [LARGE SCALE GENOMIC DNA]</scope>
    <source>
        <strain evidence="7 8">CBS 115471</strain>
    </source>
</reference>
<keyword evidence="5" id="KW-0067">ATP-binding</keyword>
<dbReference type="Pfam" id="PF00069">
    <property type="entry name" value="Pkinase"/>
    <property type="match status" value="1"/>
</dbReference>
<keyword evidence="3" id="KW-0547">Nucleotide-binding</keyword>
<evidence type="ECO:0000313" key="8">
    <source>
        <dbReference type="Proteomes" id="UP000193144"/>
    </source>
</evidence>
<keyword evidence="4 7" id="KW-0418">Kinase</keyword>